<dbReference type="GO" id="GO:0141221">
    <property type="term" value="F:histone deacetylase activity, hydrolytic mechanism"/>
    <property type="evidence" value="ECO:0007669"/>
    <property type="project" value="UniProtKB-EC"/>
</dbReference>
<dbReference type="PANTHER" id="PTHR10625:SF5">
    <property type="entry name" value="HISTONE DEACETYLASE"/>
    <property type="match status" value="1"/>
</dbReference>
<dbReference type="InterPro" id="IPR000286">
    <property type="entry name" value="HDACs"/>
</dbReference>
<keyword evidence="6" id="KW-0156">Chromatin regulator</keyword>
<organism evidence="11 12">
    <name type="scientific">Dimorphilus gyrociliatus</name>
    <dbReference type="NCBI Taxonomy" id="2664684"/>
    <lineage>
        <taxon>Eukaryota</taxon>
        <taxon>Metazoa</taxon>
        <taxon>Spiralia</taxon>
        <taxon>Lophotrochozoa</taxon>
        <taxon>Annelida</taxon>
        <taxon>Polychaeta</taxon>
        <taxon>Polychaeta incertae sedis</taxon>
        <taxon>Dinophilidae</taxon>
        <taxon>Dimorphilus</taxon>
    </lineage>
</organism>
<keyword evidence="7" id="KW-0805">Transcription regulation</keyword>
<keyword evidence="12" id="KW-1185">Reference proteome</keyword>
<protein>
    <recommendedName>
        <fullName evidence="3">histone deacetylase</fullName>
        <ecNumber evidence="3">3.5.1.98</ecNumber>
    </recommendedName>
</protein>
<dbReference type="EC" id="3.5.1.98" evidence="3"/>
<evidence type="ECO:0000256" key="8">
    <source>
        <dbReference type="ARBA" id="ARBA00023163"/>
    </source>
</evidence>
<dbReference type="InterPro" id="IPR023696">
    <property type="entry name" value="Ureohydrolase_dom_sf"/>
</dbReference>
<evidence type="ECO:0000256" key="2">
    <source>
        <dbReference type="ARBA" id="ARBA00007738"/>
    </source>
</evidence>
<evidence type="ECO:0000256" key="3">
    <source>
        <dbReference type="ARBA" id="ARBA00012111"/>
    </source>
</evidence>
<dbReference type="GO" id="GO:0000118">
    <property type="term" value="C:histone deacetylase complex"/>
    <property type="evidence" value="ECO:0007669"/>
    <property type="project" value="TreeGrafter"/>
</dbReference>
<keyword evidence="8" id="KW-0804">Transcription</keyword>
<evidence type="ECO:0000256" key="6">
    <source>
        <dbReference type="ARBA" id="ARBA00022853"/>
    </source>
</evidence>
<evidence type="ECO:0000256" key="4">
    <source>
        <dbReference type="ARBA" id="ARBA00022491"/>
    </source>
</evidence>
<evidence type="ECO:0000256" key="5">
    <source>
        <dbReference type="ARBA" id="ARBA00022801"/>
    </source>
</evidence>
<feature type="domain" description="Histone deacetylase" evidence="10">
    <location>
        <begin position="24"/>
        <end position="321"/>
    </location>
</feature>
<evidence type="ECO:0000256" key="1">
    <source>
        <dbReference type="ARBA" id="ARBA00004123"/>
    </source>
</evidence>
<comment type="subcellular location">
    <subcellularLocation>
        <location evidence="1">Nucleus</location>
    </subcellularLocation>
</comment>
<name>A0A7I8VCA0_9ANNE</name>
<dbReference type="SUPFAM" id="SSF52768">
    <property type="entry name" value="Arginase/deacetylase"/>
    <property type="match status" value="1"/>
</dbReference>
<dbReference type="GO" id="GO:0040029">
    <property type="term" value="P:epigenetic regulation of gene expression"/>
    <property type="evidence" value="ECO:0007669"/>
    <property type="project" value="TreeGrafter"/>
</dbReference>
<keyword evidence="5" id="KW-0378">Hydrolase</keyword>
<accession>A0A7I8VCA0</accession>
<sequence>MFGSVGYCYTELVNKHVNKRVSYHLESPIRVTHCKSYLEERGILQKCIYIPYSPISEALLLKVHDQSYLDILKSFTDDQKSFVFENESTVDYRYTYVCKDTYDASLTAASCLVTLSDQVLAGKVKHGIALCRPPNHHAEKNLATGFCFLNGIAMMAENALAKGRQRILILDWDIHHGNGIQKHFYRRNDVLYISFHRYDHGEYYPGLKIGNFDAIGEGRGKHFNINIAWNDEKMTNGDYKYGFDQIVEPVMNQYQPDLVIIASGFDAMENDPLGEYHLTPSIYSYMINKIKDIGKTNILISLEGGYSKDNIAAGMAACIESLQDNVLPDTNWNEPNAKCLQTINQVKRAHNEYWNF</sequence>
<gene>
    <name evidence="11" type="ORF">DGYR_LOCUS2702</name>
</gene>
<comment type="similarity">
    <text evidence="2">Belongs to the histone deacetylase family. HD type 2 subfamily.</text>
</comment>
<reference evidence="11 12" key="1">
    <citation type="submission" date="2020-08" db="EMBL/GenBank/DDBJ databases">
        <authorList>
            <person name="Hejnol A."/>
        </authorList>
    </citation>
    <scope>NUCLEOTIDE SEQUENCE [LARGE SCALE GENOMIC DNA]</scope>
</reference>
<dbReference type="PRINTS" id="PR01270">
    <property type="entry name" value="HDASUPER"/>
</dbReference>
<evidence type="ECO:0000259" key="10">
    <source>
        <dbReference type="Pfam" id="PF00850"/>
    </source>
</evidence>
<keyword evidence="4" id="KW-0678">Repressor</keyword>
<comment type="caution">
    <text evidence="11">The sequence shown here is derived from an EMBL/GenBank/DDBJ whole genome shotgun (WGS) entry which is preliminary data.</text>
</comment>
<dbReference type="EMBL" id="CAJFCJ010000004">
    <property type="protein sequence ID" value="CAD5113767.1"/>
    <property type="molecule type" value="Genomic_DNA"/>
</dbReference>
<evidence type="ECO:0000313" key="11">
    <source>
        <dbReference type="EMBL" id="CAD5113767.1"/>
    </source>
</evidence>
<evidence type="ECO:0000313" key="12">
    <source>
        <dbReference type="Proteomes" id="UP000549394"/>
    </source>
</evidence>
<dbReference type="AlphaFoldDB" id="A0A7I8VCA0"/>
<dbReference type="OrthoDB" id="424012at2759"/>
<evidence type="ECO:0000256" key="9">
    <source>
        <dbReference type="ARBA" id="ARBA00023242"/>
    </source>
</evidence>
<dbReference type="InterPro" id="IPR023801">
    <property type="entry name" value="His_deacetylse_dom"/>
</dbReference>
<dbReference type="Pfam" id="PF00850">
    <property type="entry name" value="Hist_deacetyl"/>
    <property type="match status" value="1"/>
</dbReference>
<dbReference type="PANTHER" id="PTHR10625">
    <property type="entry name" value="HISTONE DEACETYLASE HDAC1-RELATED"/>
    <property type="match status" value="1"/>
</dbReference>
<dbReference type="Gene3D" id="3.40.800.20">
    <property type="entry name" value="Histone deacetylase domain"/>
    <property type="match status" value="1"/>
</dbReference>
<dbReference type="InterPro" id="IPR037138">
    <property type="entry name" value="His_deacetylse_dom_sf"/>
</dbReference>
<proteinExistence type="inferred from homology"/>
<dbReference type="Proteomes" id="UP000549394">
    <property type="component" value="Unassembled WGS sequence"/>
</dbReference>
<keyword evidence="9" id="KW-0539">Nucleus</keyword>
<evidence type="ECO:0000256" key="7">
    <source>
        <dbReference type="ARBA" id="ARBA00023015"/>
    </source>
</evidence>